<organism evidence="2">
    <name type="scientific">Populus trichocarpa</name>
    <name type="common">Western balsam poplar</name>
    <name type="synonym">Populus balsamifera subsp. trichocarpa</name>
    <dbReference type="NCBI Taxonomy" id="3694"/>
    <lineage>
        <taxon>Eukaryota</taxon>
        <taxon>Viridiplantae</taxon>
        <taxon>Streptophyta</taxon>
        <taxon>Embryophyta</taxon>
        <taxon>Tracheophyta</taxon>
        <taxon>Spermatophyta</taxon>
        <taxon>Magnoliopsida</taxon>
        <taxon>eudicotyledons</taxon>
        <taxon>Gunneridae</taxon>
        <taxon>Pentapetalae</taxon>
        <taxon>rosids</taxon>
        <taxon>fabids</taxon>
        <taxon>Malpighiales</taxon>
        <taxon>Salicaceae</taxon>
        <taxon>Saliceae</taxon>
        <taxon>Populus</taxon>
    </lineage>
</organism>
<dbReference type="EMBL" id="EF144859">
    <property type="protein sequence ID" value="ABK93070.1"/>
    <property type="molecule type" value="mRNA"/>
</dbReference>
<evidence type="ECO:0000256" key="1">
    <source>
        <dbReference type="SAM" id="SignalP"/>
    </source>
</evidence>
<name>A9P9L7_POPTR</name>
<accession>A9P9L7</accession>
<protein>
    <submittedName>
        <fullName evidence="2">Uncharacterized protein</fullName>
    </submittedName>
</protein>
<proteinExistence type="evidence at transcript level"/>
<evidence type="ECO:0000313" key="2">
    <source>
        <dbReference type="EMBL" id="ABK93070.1"/>
    </source>
</evidence>
<keyword evidence="1" id="KW-0732">Signal</keyword>
<dbReference type="AlphaFoldDB" id="A9P9L7"/>
<sequence>MNCQTLLILIVAIARNCLNHILVQERVKNGFGFMYRGKQIFSLFSFWTVKCQ</sequence>
<reference evidence="2" key="1">
    <citation type="journal article" date="2008" name="BMC Genomics">
        <title>Analysis of 4,664 high-quality sequence-finished poplar full-length cDNA clones and their utility for the discovery of genes responding to insect feeding.</title>
        <authorList>
            <person name="Ralph S.G."/>
            <person name="Chun H.J."/>
            <person name="Cooper D."/>
            <person name="Kirkpatrick R."/>
            <person name="Kolosova N."/>
            <person name="Gunter L."/>
            <person name="Tuskan G.A."/>
            <person name="Douglas C.J."/>
            <person name="Holt R.A."/>
            <person name="Jones S.J."/>
            <person name="Marra M.A."/>
            <person name="Bohlmann J."/>
        </authorList>
    </citation>
    <scope>NUCLEOTIDE SEQUENCE</scope>
    <source>
        <tissue evidence="2">Phloem and cambium</tissue>
    </source>
</reference>
<feature type="signal peptide" evidence="1">
    <location>
        <begin position="1"/>
        <end position="19"/>
    </location>
</feature>
<feature type="chain" id="PRO_5002742142" evidence="1">
    <location>
        <begin position="20"/>
        <end position="52"/>
    </location>
</feature>